<name>V2UE41_9GAMM</name>
<dbReference type="InterPro" id="IPR013230">
    <property type="entry name" value="Peptidase_M15A_C"/>
</dbReference>
<dbReference type="AlphaFoldDB" id="V2UE41"/>
<evidence type="ECO:0000259" key="1">
    <source>
        <dbReference type="Pfam" id="PF08291"/>
    </source>
</evidence>
<sequence>MLLKRISVLLTISCGFIGCTQTPPISKAISSHPIQPTTFSPQSSLLPPASYQAWLLQSGHQFKVQAYKNFLAQQRVEFVVPDFEMFRSARDWQQCHYDEYDVPDPSVWGNAVATLRLLKYLHDQGIVNNIEVTSSYRSPYLNLCAGGAKTSSHLLNSAIDFRIGSPQPSGQEQLEIQADKLKLCKFWQQQGQSWRMGLGIYNTGQIHIDTQGFRTWGPDHTWHSSLCGEIIL</sequence>
<dbReference type="HOGENOM" id="CLU_094850_0_0_6"/>
<dbReference type="PROSITE" id="PS51257">
    <property type="entry name" value="PROKAR_LIPOPROTEIN"/>
    <property type="match status" value="1"/>
</dbReference>
<dbReference type="Proteomes" id="UP000018418">
    <property type="component" value="Unassembled WGS sequence"/>
</dbReference>
<accession>V2UE41</accession>
<dbReference type="SUPFAM" id="SSF55166">
    <property type="entry name" value="Hedgehog/DD-peptidase"/>
    <property type="match status" value="1"/>
</dbReference>
<evidence type="ECO:0000313" key="3">
    <source>
        <dbReference type="Proteomes" id="UP000018418"/>
    </source>
</evidence>
<dbReference type="Gene3D" id="3.30.1380.10">
    <property type="match status" value="1"/>
</dbReference>
<dbReference type="OrthoDB" id="6695647at2"/>
<dbReference type="PATRIC" id="fig|1341683.3.peg.896"/>
<comment type="caution">
    <text evidence="2">The sequence shown here is derived from an EMBL/GenBank/DDBJ whole genome shotgun (WGS) entry which is preliminary data.</text>
</comment>
<dbReference type="EMBL" id="AYEU01000003">
    <property type="protein sequence ID" value="ESK52743.1"/>
    <property type="molecule type" value="Genomic_DNA"/>
</dbReference>
<evidence type="ECO:0000313" key="2">
    <source>
        <dbReference type="EMBL" id="ESK52743.1"/>
    </source>
</evidence>
<reference evidence="2 3" key="1">
    <citation type="submission" date="2013-10" db="EMBL/GenBank/DDBJ databases">
        <title>The Genome Sequence of Acinetobacter brisouii CIP 110357.</title>
        <authorList>
            <consortium name="The Broad Institute Genomics Platform"/>
            <consortium name="The Broad Institute Genome Sequencing Center for Infectious Disease"/>
            <person name="Cerqueira G."/>
            <person name="Feldgarden M."/>
            <person name="Courvalin P."/>
            <person name="Grillot-Courvalin C."/>
            <person name="Clermont D."/>
            <person name="Rocha E."/>
            <person name="Yoon E.-J."/>
            <person name="Nemec A."/>
            <person name="Young S.K."/>
            <person name="Zeng Q."/>
            <person name="Gargeya S."/>
            <person name="Fitzgerald M."/>
            <person name="Abouelleil A."/>
            <person name="Alvarado L."/>
            <person name="Berlin A.M."/>
            <person name="Chapman S.B."/>
            <person name="Gainer-Dewar J."/>
            <person name="Goldberg J."/>
            <person name="Gnerre S."/>
            <person name="Griggs A."/>
            <person name="Gujja S."/>
            <person name="Hansen M."/>
            <person name="Howarth C."/>
            <person name="Imamovic A."/>
            <person name="Ireland A."/>
            <person name="Larimer J."/>
            <person name="McCowan C."/>
            <person name="Murphy C."/>
            <person name="Pearson M."/>
            <person name="Poon T.W."/>
            <person name="Priest M."/>
            <person name="Roberts A."/>
            <person name="Saif S."/>
            <person name="Shea T."/>
            <person name="Sykes S."/>
            <person name="Wortman J."/>
            <person name="Nusbaum C."/>
            <person name="Birren B."/>
        </authorList>
    </citation>
    <scope>NUCLEOTIDE SEQUENCE [LARGE SCALE GENOMIC DNA]</scope>
    <source>
        <strain evidence="2 3">CIP 110357</strain>
    </source>
</reference>
<dbReference type="Pfam" id="PF08291">
    <property type="entry name" value="Peptidase_M15_3"/>
    <property type="match status" value="1"/>
</dbReference>
<dbReference type="InterPro" id="IPR009045">
    <property type="entry name" value="Zn_M74/Hedgehog-like"/>
</dbReference>
<keyword evidence="3" id="KW-1185">Reference proteome</keyword>
<dbReference type="RefSeq" id="WP_004903921.1">
    <property type="nucleotide sequence ID" value="NZ_BBTI01000001.1"/>
</dbReference>
<proteinExistence type="predicted"/>
<gene>
    <name evidence="2" type="ORF">P255_00904</name>
</gene>
<protein>
    <recommendedName>
        <fullName evidence="1">Peptidase M15A C-terminal domain-containing protein</fullName>
    </recommendedName>
</protein>
<feature type="domain" description="Peptidase M15A C-terminal" evidence="1">
    <location>
        <begin position="113"/>
        <end position="163"/>
    </location>
</feature>
<organism evidence="2 3">
    <name type="scientific">Acinetobacter brisouii CIP 110357</name>
    <dbReference type="NCBI Taxonomy" id="1341683"/>
    <lineage>
        <taxon>Bacteria</taxon>
        <taxon>Pseudomonadati</taxon>
        <taxon>Pseudomonadota</taxon>
        <taxon>Gammaproteobacteria</taxon>
        <taxon>Moraxellales</taxon>
        <taxon>Moraxellaceae</taxon>
        <taxon>Acinetobacter</taxon>
    </lineage>
</organism>